<comment type="similarity">
    <text evidence="1 7">Belongs to the neutral ceramidase family.</text>
</comment>
<evidence type="ECO:0000256" key="4">
    <source>
        <dbReference type="ARBA" id="ARBA00022801"/>
    </source>
</evidence>
<feature type="binding site" evidence="6">
    <location>
        <position position="149"/>
    </location>
    <ligand>
        <name>Zn(2+)</name>
        <dbReference type="ChEBI" id="CHEBI:29105"/>
    </ligand>
</feature>
<feature type="binding site" evidence="6">
    <location>
        <position position="258"/>
    </location>
    <ligand>
        <name>Zn(2+)</name>
        <dbReference type="ChEBI" id="CHEBI:29105"/>
    </ligand>
</feature>
<reference evidence="13" key="1">
    <citation type="submission" date="2025-08" db="UniProtKB">
        <authorList>
            <consortium name="RefSeq"/>
        </authorList>
    </citation>
    <scope>IDENTIFICATION</scope>
</reference>
<dbReference type="FunCoup" id="A0A6P7L4T0">
    <property type="interactions" value="787"/>
</dbReference>
<dbReference type="PANTHER" id="PTHR12670:SF1">
    <property type="entry name" value="NEUTRAL CERAMIDASE"/>
    <property type="match status" value="1"/>
</dbReference>
<keyword evidence="9" id="KW-0472">Membrane</keyword>
<dbReference type="GO" id="GO:0016324">
    <property type="term" value="C:apical plasma membrane"/>
    <property type="evidence" value="ECO:0007669"/>
    <property type="project" value="Ensembl"/>
</dbReference>
<evidence type="ECO:0000256" key="2">
    <source>
        <dbReference type="ARBA" id="ARBA00011891"/>
    </source>
</evidence>
<dbReference type="RefSeq" id="XP_028989572.1">
    <property type="nucleotide sequence ID" value="XM_029133739.3"/>
</dbReference>
<evidence type="ECO:0000259" key="10">
    <source>
        <dbReference type="Pfam" id="PF04734"/>
    </source>
</evidence>
<keyword evidence="9" id="KW-0812">Transmembrane</keyword>
<dbReference type="Pfam" id="PF04734">
    <property type="entry name" value="Ceramidase_alk"/>
    <property type="match status" value="1"/>
</dbReference>
<evidence type="ECO:0000256" key="3">
    <source>
        <dbReference type="ARBA" id="ARBA00019235"/>
    </source>
</evidence>
<dbReference type="Proteomes" id="UP000515150">
    <property type="component" value="Chromosome 19"/>
</dbReference>
<dbReference type="InterPro" id="IPR006823">
    <property type="entry name" value="Ceramidase_alk"/>
</dbReference>
<dbReference type="GO" id="GO:0046512">
    <property type="term" value="P:sphingosine biosynthetic process"/>
    <property type="evidence" value="ECO:0007669"/>
    <property type="project" value="TreeGrafter"/>
</dbReference>
<dbReference type="InParanoid" id="A0A6P7L4T0"/>
<dbReference type="Pfam" id="PF17048">
    <property type="entry name" value="Ceramidse_alk_C"/>
    <property type="match status" value="1"/>
</dbReference>
<gene>
    <name evidence="13" type="primary">asah2</name>
</gene>
<dbReference type="AlphaFoldDB" id="A0A6P7L4T0"/>
<sequence length="739" mass="81439">MARKRCELSGLEAALVVLFVLMTTVCVVLISLMVVWKTDTDSDPDPTHPPSPQPQQDPYLIGVGRADCTGPPAEIPMMGYANPQQTAAGIHTRLYSRAFIIDDGKRRVVFVTADVGMISQRLRLEVLQALQRKYGDLYQQENVVLSGTHTHCGLGGYFQYTLFMVTSKGYIKESAKTLVNGIVKSVDIAHRNMRPGRIYRNRGDLDDSSLNRSPHSYLNNPEGERQKYKTNTDKKVVVLKFTDLDGDGIGMISWFAVHAVSMNYTNQMVSSDNMGYASYLLEQDKNPGELPGQGSFVAGFSSSNLGDVSPNTKGPHCANTGLPCDYLNSSCPVGGTVMCQAYGPGRDMFESTRIIGHNLYRKAKELYAGATEEVTGPLHAAHQWVDMTDVTVQINATHTAKTCKPALGHSFAAGTIDGGGGLNFTQGAVEGDPFWDGIRDAILGKPSNDTQKCHDPKPILFSTGEMNWPLPWHPKVVDVQIITIGSVAIVAVPGEMTTMSGRRLREAVKQELESEGTIRDTEVVIAGLSNVYTHYITTYEEYQVQRYEGASTIYGPHTLSAYLQKFRGLAKAIAQGRESELPPGPPPPFFTEFLFSLIPAAAIDKKPDNSSFGDVLQEVLPIYRQGDVVSVTFVAGNPRHSGDIRDKTFVTVEMFDNTTQTWDVVHTDASWETRFHWLKGSDRQSNATVEWHIPRSAPDGSYRIRHFGHYKQWKGLQPIITAYEGASGVFRVTANFYSG</sequence>
<feature type="domain" description="Neutral/alkaline non-lysosomal ceramidase C-terminal" evidence="11">
    <location>
        <begin position="566"/>
        <end position="732"/>
    </location>
</feature>
<keyword evidence="7" id="KW-0746">Sphingolipid metabolism</keyword>
<name>A0A6P7L4T0_BETSP</name>
<comment type="cofactor">
    <cofactor evidence="6">
        <name>Zn(2+)</name>
        <dbReference type="ChEBI" id="CHEBI:29105"/>
    </cofactor>
    <text evidence="6">Binds 1 zinc ion per subunit.</text>
</comment>
<keyword evidence="6" id="KW-0479">Metal-binding</keyword>
<dbReference type="GO" id="GO:0000139">
    <property type="term" value="C:Golgi membrane"/>
    <property type="evidence" value="ECO:0007669"/>
    <property type="project" value="Ensembl"/>
</dbReference>
<evidence type="ECO:0000259" key="11">
    <source>
        <dbReference type="Pfam" id="PF17048"/>
    </source>
</evidence>
<organism evidence="12 13">
    <name type="scientific">Betta splendens</name>
    <name type="common">Siamese fighting fish</name>
    <dbReference type="NCBI Taxonomy" id="158456"/>
    <lineage>
        <taxon>Eukaryota</taxon>
        <taxon>Metazoa</taxon>
        <taxon>Chordata</taxon>
        <taxon>Craniata</taxon>
        <taxon>Vertebrata</taxon>
        <taxon>Euteleostomi</taxon>
        <taxon>Actinopterygii</taxon>
        <taxon>Neopterygii</taxon>
        <taxon>Teleostei</taxon>
        <taxon>Neoteleostei</taxon>
        <taxon>Acanthomorphata</taxon>
        <taxon>Anabantaria</taxon>
        <taxon>Anabantiformes</taxon>
        <taxon>Anabantoidei</taxon>
        <taxon>Osphronemidae</taxon>
        <taxon>Betta</taxon>
    </lineage>
</organism>
<evidence type="ECO:0000256" key="9">
    <source>
        <dbReference type="SAM" id="Phobius"/>
    </source>
</evidence>
<evidence type="ECO:0000256" key="5">
    <source>
        <dbReference type="PIRSR" id="PIRSR606823-1"/>
    </source>
</evidence>
<feature type="region of interest" description="Disordered" evidence="8">
    <location>
        <begin position="40"/>
        <end position="61"/>
    </location>
</feature>
<keyword evidence="7" id="KW-0443">Lipid metabolism</keyword>
<dbReference type="GO" id="GO:0005789">
    <property type="term" value="C:endoplasmic reticulum membrane"/>
    <property type="evidence" value="ECO:0007669"/>
    <property type="project" value="Ensembl"/>
</dbReference>
<dbReference type="GO" id="GO:0017040">
    <property type="term" value="F:N-acylsphingosine amidohydrolase activity"/>
    <property type="evidence" value="ECO:0007669"/>
    <property type="project" value="UniProtKB-UniRule"/>
</dbReference>
<comment type="catalytic activity">
    <reaction evidence="7">
        <text>an N-acylsphing-4-enine + H2O = sphing-4-enine + a fatty acid</text>
        <dbReference type="Rhea" id="RHEA:20856"/>
        <dbReference type="ChEBI" id="CHEBI:15377"/>
        <dbReference type="ChEBI" id="CHEBI:28868"/>
        <dbReference type="ChEBI" id="CHEBI:52639"/>
        <dbReference type="ChEBI" id="CHEBI:57756"/>
        <dbReference type="EC" id="3.5.1.23"/>
    </reaction>
</comment>
<feature type="binding site" evidence="6">
    <location>
        <position position="495"/>
    </location>
    <ligand>
        <name>Zn(2+)</name>
        <dbReference type="ChEBI" id="CHEBI:29105"/>
    </ligand>
</feature>
<dbReference type="Gene3D" id="2.60.40.2300">
    <property type="entry name" value="Neutral/alkaline non-lysosomal ceramidase, C-terminal domain"/>
    <property type="match status" value="1"/>
</dbReference>
<dbReference type="InterPro" id="IPR031331">
    <property type="entry name" value="NEUT/ALK_ceramidase_C"/>
</dbReference>
<keyword evidence="4 7" id="KW-0378">Hydrolase</keyword>
<evidence type="ECO:0000313" key="13">
    <source>
        <dbReference type="RefSeq" id="XP_028989572.1"/>
    </source>
</evidence>
<dbReference type="GO" id="GO:0046872">
    <property type="term" value="F:metal ion binding"/>
    <property type="evidence" value="ECO:0007669"/>
    <property type="project" value="UniProtKB-KW"/>
</dbReference>
<dbReference type="GO" id="GO:0046514">
    <property type="term" value="P:ceramide catabolic process"/>
    <property type="evidence" value="ECO:0007669"/>
    <property type="project" value="InterPro"/>
</dbReference>
<evidence type="ECO:0000256" key="6">
    <source>
        <dbReference type="PIRSR" id="PIRSR606823-2"/>
    </source>
</evidence>
<feature type="active site" description="Nucleophile" evidence="5">
    <location>
        <position position="309"/>
    </location>
</feature>
<evidence type="ECO:0000313" key="12">
    <source>
        <dbReference type="Proteomes" id="UP000515150"/>
    </source>
</evidence>
<evidence type="ECO:0000256" key="8">
    <source>
        <dbReference type="SAM" id="MobiDB-lite"/>
    </source>
</evidence>
<proteinExistence type="inferred from homology"/>
<keyword evidence="6" id="KW-0862">Zinc</keyword>
<dbReference type="EC" id="3.5.1.23" evidence="2 7"/>
<feature type="binding site" evidence="6">
    <location>
        <position position="535"/>
    </location>
    <ligand>
        <name>Zn(2+)</name>
        <dbReference type="ChEBI" id="CHEBI:29105"/>
    </ligand>
</feature>
<feature type="region of interest" description="Disordered" evidence="8">
    <location>
        <begin position="200"/>
        <end position="226"/>
    </location>
</feature>
<dbReference type="GO" id="GO:0042759">
    <property type="term" value="P:long-chain fatty acid biosynthetic process"/>
    <property type="evidence" value="ECO:0007669"/>
    <property type="project" value="TreeGrafter"/>
</dbReference>
<dbReference type="FunFam" id="2.60.40.2300:FF:000001">
    <property type="entry name" value="N-acylsphingosine amidohydrolase 2"/>
    <property type="match status" value="1"/>
</dbReference>
<evidence type="ECO:0000256" key="7">
    <source>
        <dbReference type="RuleBase" id="RU366019"/>
    </source>
</evidence>
<feature type="transmembrane region" description="Helical" evidence="9">
    <location>
        <begin position="12"/>
        <end position="36"/>
    </location>
</feature>
<dbReference type="GO" id="GO:0005576">
    <property type="term" value="C:extracellular region"/>
    <property type="evidence" value="ECO:0007669"/>
    <property type="project" value="TreeGrafter"/>
</dbReference>
<accession>A0A6P7L4T0</accession>
<dbReference type="GeneID" id="114845579"/>
<dbReference type="PANTHER" id="PTHR12670">
    <property type="entry name" value="CERAMIDASE"/>
    <property type="match status" value="1"/>
</dbReference>
<dbReference type="KEGG" id="bspl:114845579"/>
<protein>
    <recommendedName>
        <fullName evidence="3 7">Neutral ceramidase</fullName>
        <ecNumber evidence="2 7">3.5.1.23</ecNumber>
    </recommendedName>
</protein>
<feature type="domain" description="Neutral/alkaline non-lysosomal ceramidase N-terminal" evidence="10">
    <location>
        <begin position="59"/>
        <end position="564"/>
    </location>
</feature>
<dbReference type="OrthoDB" id="191371at2759"/>
<feature type="compositionally biased region" description="Polar residues" evidence="8">
    <location>
        <begin position="208"/>
        <end position="219"/>
    </location>
</feature>
<dbReference type="InterPro" id="IPR038445">
    <property type="entry name" value="NCDase_C_sf"/>
</dbReference>
<keyword evidence="9" id="KW-1133">Transmembrane helix</keyword>
<evidence type="ECO:0000256" key="1">
    <source>
        <dbReference type="ARBA" id="ARBA00009835"/>
    </source>
</evidence>
<keyword evidence="12" id="KW-1185">Reference proteome</keyword>
<dbReference type="CTD" id="56624"/>
<dbReference type="InterPro" id="IPR031329">
    <property type="entry name" value="NEUT/ALK_ceramidase_N"/>
</dbReference>